<feature type="domain" description="N-acetyltransferase" evidence="3">
    <location>
        <begin position="1"/>
        <end position="169"/>
    </location>
</feature>
<dbReference type="Proteomes" id="UP000628463">
    <property type="component" value="Unassembled WGS sequence"/>
</dbReference>
<dbReference type="PANTHER" id="PTHR43072:SF23">
    <property type="entry name" value="UPF0039 PROTEIN C11D3.02C"/>
    <property type="match status" value="1"/>
</dbReference>
<dbReference type="EMBL" id="JACOPD010000007">
    <property type="protein sequence ID" value="MBC5681344.1"/>
    <property type="molecule type" value="Genomic_DNA"/>
</dbReference>
<evidence type="ECO:0000313" key="5">
    <source>
        <dbReference type="Proteomes" id="UP000628463"/>
    </source>
</evidence>
<dbReference type="Gene3D" id="3.40.630.30">
    <property type="match status" value="1"/>
</dbReference>
<evidence type="ECO:0000256" key="1">
    <source>
        <dbReference type="ARBA" id="ARBA00022679"/>
    </source>
</evidence>
<evidence type="ECO:0000259" key="3">
    <source>
        <dbReference type="PROSITE" id="PS51186"/>
    </source>
</evidence>
<evidence type="ECO:0000256" key="2">
    <source>
        <dbReference type="ARBA" id="ARBA00023315"/>
    </source>
</evidence>
<sequence>MKIEKVTVEDAEELLEIYAPYVENTAITFEYDVPSKDEFEERIKNISAKYPYIKAVHEGKIVGYAYAASFKDRRAYDWSVETTIYVKNNCKRMGIGKALYEVLEQELKDMGILNMNACIACPVQEGRYLNDDSIRFHDNMGFTEAGHFHNSGYKFGQWFDMIWMEKMIGEHNANPHEVIWQQNFKL</sequence>
<keyword evidence="2" id="KW-0012">Acyltransferase</keyword>
<dbReference type="InterPro" id="IPR016181">
    <property type="entry name" value="Acyl_CoA_acyltransferase"/>
</dbReference>
<dbReference type="InterPro" id="IPR000182">
    <property type="entry name" value="GNAT_dom"/>
</dbReference>
<keyword evidence="1" id="KW-0808">Transferase</keyword>
<dbReference type="PANTHER" id="PTHR43072">
    <property type="entry name" value="N-ACETYLTRANSFERASE"/>
    <property type="match status" value="1"/>
</dbReference>
<name>A0ABR7G1N8_9FIRM</name>
<protein>
    <submittedName>
        <fullName evidence="4">N-acetyltransferase</fullName>
    </submittedName>
</protein>
<organism evidence="4 5">
    <name type="scientific">Lachnospira hominis</name>
    <name type="common">ex Liu et al. 2021</name>
    <dbReference type="NCBI Taxonomy" id="2763051"/>
    <lineage>
        <taxon>Bacteria</taxon>
        <taxon>Bacillati</taxon>
        <taxon>Bacillota</taxon>
        <taxon>Clostridia</taxon>
        <taxon>Lachnospirales</taxon>
        <taxon>Lachnospiraceae</taxon>
        <taxon>Lachnospira</taxon>
    </lineage>
</organism>
<gene>
    <name evidence="4" type="ORF">H8S01_10260</name>
</gene>
<dbReference type="RefSeq" id="WP_186837124.1">
    <property type="nucleotide sequence ID" value="NZ_JACOPD010000007.1"/>
</dbReference>
<keyword evidence="5" id="KW-1185">Reference proteome</keyword>
<dbReference type="CDD" id="cd04301">
    <property type="entry name" value="NAT_SF"/>
    <property type="match status" value="1"/>
</dbReference>
<dbReference type="SUPFAM" id="SSF55729">
    <property type="entry name" value="Acyl-CoA N-acyltransferases (Nat)"/>
    <property type="match status" value="1"/>
</dbReference>
<dbReference type="PROSITE" id="PS51186">
    <property type="entry name" value="GNAT"/>
    <property type="match status" value="1"/>
</dbReference>
<comment type="caution">
    <text evidence="4">The sequence shown here is derived from an EMBL/GenBank/DDBJ whole genome shotgun (WGS) entry which is preliminary data.</text>
</comment>
<proteinExistence type="predicted"/>
<reference evidence="4 5" key="1">
    <citation type="submission" date="2020-08" db="EMBL/GenBank/DDBJ databases">
        <title>Genome public.</title>
        <authorList>
            <person name="Liu C."/>
            <person name="Sun Q."/>
        </authorList>
    </citation>
    <scope>NUCLEOTIDE SEQUENCE [LARGE SCALE GENOMIC DNA]</scope>
    <source>
        <strain evidence="4 5">NSJ-43</strain>
    </source>
</reference>
<dbReference type="Pfam" id="PF13420">
    <property type="entry name" value="Acetyltransf_4"/>
    <property type="match status" value="1"/>
</dbReference>
<accession>A0ABR7G1N8</accession>
<evidence type="ECO:0000313" key="4">
    <source>
        <dbReference type="EMBL" id="MBC5681344.1"/>
    </source>
</evidence>